<dbReference type="GO" id="GO:0010506">
    <property type="term" value="P:regulation of autophagy"/>
    <property type="evidence" value="ECO:0000318"/>
    <property type="project" value="GO_Central"/>
</dbReference>
<evidence type="ECO:0000313" key="2">
    <source>
        <dbReference type="EMBL" id="CAK61507.1"/>
    </source>
</evidence>
<dbReference type="GO" id="GO:0005829">
    <property type="term" value="C:cytosol"/>
    <property type="evidence" value="ECO:0000318"/>
    <property type="project" value="GO_Central"/>
</dbReference>
<dbReference type="PANTHER" id="PTHR44167">
    <property type="entry name" value="OVARIAN-SPECIFIC SERINE/THREONINE-PROTEIN KINASE LOK-RELATED"/>
    <property type="match status" value="1"/>
</dbReference>
<accession>A0BSJ0</accession>
<dbReference type="GeneID" id="5014689"/>
<dbReference type="OrthoDB" id="5986190at2759"/>
<dbReference type="AlphaFoldDB" id="A0BSJ0"/>
<dbReference type="Gene3D" id="3.30.200.20">
    <property type="entry name" value="Phosphorylase Kinase, domain 1"/>
    <property type="match status" value="1"/>
</dbReference>
<dbReference type="PROSITE" id="PS50011">
    <property type="entry name" value="PROTEIN_KINASE_DOM"/>
    <property type="match status" value="1"/>
</dbReference>
<protein>
    <recommendedName>
        <fullName evidence="1">Protein kinase domain-containing protein</fullName>
    </recommendedName>
</protein>
<dbReference type="EMBL" id="CT868014">
    <property type="protein sequence ID" value="CAK61507.1"/>
    <property type="molecule type" value="Genomic_DNA"/>
</dbReference>
<dbReference type="GO" id="GO:0000407">
    <property type="term" value="C:phagophore assembly site"/>
    <property type="evidence" value="ECO:0000318"/>
    <property type="project" value="GO_Central"/>
</dbReference>
<organism evidence="2 3">
    <name type="scientific">Paramecium tetraurelia</name>
    <dbReference type="NCBI Taxonomy" id="5888"/>
    <lineage>
        <taxon>Eukaryota</taxon>
        <taxon>Sar</taxon>
        <taxon>Alveolata</taxon>
        <taxon>Ciliophora</taxon>
        <taxon>Intramacronucleata</taxon>
        <taxon>Oligohymenophorea</taxon>
        <taxon>Peniculida</taxon>
        <taxon>Parameciidae</taxon>
        <taxon>Paramecium</taxon>
    </lineage>
</organism>
<dbReference type="OMA" id="PQNILMI"/>
<dbReference type="Gene3D" id="1.10.510.10">
    <property type="entry name" value="Transferase(Phosphotransferase) domain 1"/>
    <property type="match status" value="1"/>
</dbReference>
<dbReference type="PROSITE" id="PS00108">
    <property type="entry name" value="PROTEIN_KINASE_ST"/>
    <property type="match status" value="1"/>
</dbReference>
<dbReference type="GO" id="GO:0000045">
    <property type="term" value="P:autophagosome assembly"/>
    <property type="evidence" value="ECO:0000318"/>
    <property type="project" value="GO_Central"/>
</dbReference>
<dbReference type="GO" id="GO:0005776">
    <property type="term" value="C:autophagosome"/>
    <property type="evidence" value="ECO:0000318"/>
    <property type="project" value="GO_Central"/>
</dbReference>
<dbReference type="InterPro" id="IPR011009">
    <property type="entry name" value="Kinase-like_dom_sf"/>
</dbReference>
<dbReference type="HOGENOM" id="CLU_1258229_0_0_1"/>
<sequence>MDQKKVGNYYLFYNKLLGKGALGEVIVGQRIADNKLVAVKIIKKQYLEGKQNFEKYYILFESELDQKGAFKEKLSSKSPSIIKISFRCTKQKNLAIIFTCSWNQENVHSRITNKNVHIIFAFQDKLTNEDVKKIMIQLLQALHHMVNFKLTNPLQNNKEYRGICHLDLKPQNILMIGDIPKITDFGMSIQMNNDQPSEISTMTEELSQTHHFYLGKGSLV</sequence>
<proteinExistence type="predicted"/>
<dbReference type="Proteomes" id="UP000000600">
    <property type="component" value="Unassembled WGS sequence"/>
</dbReference>
<dbReference type="GO" id="GO:0005524">
    <property type="term" value="F:ATP binding"/>
    <property type="evidence" value="ECO:0007669"/>
    <property type="project" value="InterPro"/>
</dbReference>
<keyword evidence="3" id="KW-1185">Reference proteome</keyword>
<name>A0BSJ0_PARTE</name>
<dbReference type="SMART" id="SM00220">
    <property type="entry name" value="S_TKc"/>
    <property type="match status" value="1"/>
</dbReference>
<dbReference type="PANTHER" id="PTHR44167:SF24">
    <property type="entry name" value="SERINE_THREONINE-PROTEIN KINASE CHK2"/>
    <property type="match status" value="1"/>
</dbReference>
<dbReference type="InterPro" id="IPR000719">
    <property type="entry name" value="Prot_kinase_dom"/>
</dbReference>
<dbReference type="STRING" id="5888.A0BSJ0"/>
<dbReference type="InParanoid" id="A0BSJ0"/>
<dbReference type="Pfam" id="PF00069">
    <property type="entry name" value="Pkinase"/>
    <property type="match status" value="1"/>
</dbReference>
<dbReference type="GO" id="GO:0016020">
    <property type="term" value="C:membrane"/>
    <property type="evidence" value="ECO:0000318"/>
    <property type="project" value="GO_Central"/>
</dbReference>
<dbReference type="InterPro" id="IPR008271">
    <property type="entry name" value="Ser/Thr_kinase_AS"/>
</dbReference>
<evidence type="ECO:0000259" key="1">
    <source>
        <dbReference type="PROSITE" id="PS50011"/>
    </source>
</evidence>
<dbReference type="KEGG" id="ptm:GSPATT00031739001"/>
<dbReference type="RefSeq" id="XP_001428905.1">
    <property type="nucleotide sequence ID" value="XM_001428868.1"/>
</dbReference>
<reference evidence="2 3" key="1">
    <citation type="journal article" date="2006" name="Nature">
        <title>Global trends of whole-genome duplications revealed by the ciliate Paramecium tetraurelia.</title>
        <authorList>
            <consortium name="Genoscope"/>
            <person name="Aury J.-M."/>
            <person name="Jaillon O."/>
            <person name="Duret L."/>
            <person name="Noel B."/>
            <person name="Jubin C."/>
            <person name="Porcel B.M."/>
            <person name="Segurens B."/>
            <person name="Daubin V."/>
            <person name="Anthouard V."/>
            <person name="Aiach N."/>
            <person name="Arnaiz O."/>
            <person name="Billaut A."/>
            <person name="Beisson J."/>
            <person name="Blanc I."/>
            <person name="Bouhouche K."/>
            <person name="Camara F."/>
            <person name="Duharcourt S."/>
            <person name="Guigo R."/>
            <person name="Gogendeau D."/>
            <person name="Katinka M."/>
            <person name="Keller A.-M."/>
            <person name="Kissmehl R."/>
            <person name="Klotz C."/>
            <person name="Koll F."/>
            <person name="Le Moue A."/>
            <person name="Lepere C."/>
            <person name="Malinsky S."/>
            <person name="Nowacki M."/>
            <person name="Nowak J.K."/>
            <person name="Plattner H."/>
            <person name="Poulain J."/>
            <person name="Ruiz F."/>
            <person name="Serrano V."/>
            <person name="Zagulski M."/>
            <person name="Dessen P."/>
            <person name="Betermier M."/>
            <person name="Weissenbach J."/>
            <person name="Scarpelli C."/>
            <person name="Schachter V."/>
            <person name="Sperling L."/>
            <person name="Meyer E."/>
            <person name="Cohen J."/>
            <person name="Wincker P."/>
        </authorList>
    </citation>
    <scope>NUCLEOTIDE SEQUENCE [LARGE SCALE GENOMIC DNA]</scope>
    <source>
        <strain evidence="2 3">Stock d4-2</strain>
    </source>
</reference>
<evidence type="ECO:0000313" key="3">
    <source>
        <dbReference type="Proteomes" id="UP000000600"/>
    </source>
</evidence>
<dbReference type="GO" id="GO:0005737">
    <property type="term" value="C:cytoplasm"/>
    <property type="evidence" value="ECO:0000318"/>
    <property type="project" value="GO_Central"/>
</dbReference>
<dbReference type="GO" id="GO:0004674">
    <property type="term" value="F:protein serine/threonine kinase activity"/>
    <property type="evidence" value="ECO:0000318"/>
    <property type="project" value="GO_Central"/>
</dbReference>
<dbReference type="SUPFAM" id="SSF56112">
    <property type="entry name" value="Protein kinase-like (PK-like)"/>
    <property type="match status" value="1"/>
</dbReference>
<dbReference type="eggNOG" id="KOG0661">
    <property type="taxonomic scope" value="Eukaryota"/>
</dbReference>
<feature type="domain" description="Protein kinase" evidence="1">
    <location>
        <begin position="11"/>
        <end position="220"/>
    </location>
</feature>
<gene>
    <name evidence="2" type="ORF">GSPATT00031739001</name>
</gene>